<dbReference type="Pfam" id="PF07254">
    <property type="entry name" value="Cpta_toxin"/>
    <property type="match status" value="1"/>
</dbReference>
<feature type="transmembrane region" description="Helical" evidence="1">
    <location>
        <begin position="74"/>
        <end position="98"/>
    </location>
</feature>
<sequence>MIHPHWSWQLTLLIIATHGLALVVMLMIPLDVYRWPLLALIGGSGVHAVMAQVLRRTPSSIQSALWQTDGSWLLTLRSGAQLVAQLSPATFFSLRLIVLNFRIGRWQRAALPLFSDALDAEQLRRLRVRLRINSANDNF</sequence>
<evidence type="ECO:0008006" key="4">
    <source>
        <dbReference type="Google" id="ProtNLM"/>
    </source>
</evidence>
<comment type="caution">
    <text evidence="2">The sequence shown here is derived from an EMBL/GenBank/DDBJ whole genome shotgun (WGS) entry which is preliminary data.</text>
</comment>
<proteinExistence type="predicted"/>
<organism evidence="2 3">
    <name type="scientific">Chromatium okenii</name>
    <dbReference type="NCBI Taxonomy" id="61644"/>
    <lineage>
        <taxon>Bacteria</taxon>
        <taxon>Pseudomonadati</taxon>
        <taxon>Pseudomonadota</taxon>
        <taxon>Gammaproteobacteria</taxon>
        <taxon>Chromatiales</taxon>
        <taxon>Chromatiaceae</taxon>
        <taxon>Chromatium</taxon>
    </lineage>
</organism>
<name>A0A2S7XSL9_9GAMM</name>
<dbReference type="AlphaFoldDB" id="A0A2S7XSL9"/>
<gene>
    <name evidence="2" type="ORF">CXB77_07855</name>
</gene>
<protein>
    <recommendedName>
        <fullName evidence="4">Toxin CptA</fullName>
    </recommendedName>
</protein>
<evidence type="ECO:0000313" key="3">
    <source>
        <dbReference type="Proteomes" id="UP000239936"/>
    </source>
</evidence>
<keyword evidence="3" id="KW-1185">Reference proteome</keyword>
<dbReference type="OrthoDB" id="5772185at2"/>
<keyword evidence="1" id="KW-1133">Transmembrane helix</keyword>
<keyword evidence="1" id="KW-0812">Transmembrane</keyword>
<dbReference type="EMBL" id="PPGH01000034">
    <property type="protein sequence ID" value="PQJ96744.1"/>
    <property type="molecule type" value="Genomic_DNA"/>
</dbReference>
<evidence type="ECO:0000256" key="1">
    <source>
        <dbReference type="SAM" id="Phobius"/>
    </source>
</evidence>
<feature type="transmembrane region" description="Helical" evidence="1">
    <location>
        <begin position="6"/>
        <end position="28"/>
    </location>
</feature>
<dbReference type="InterPro" id="IPR009883">
    <property type="entry name" value="YgfX"/>
</dbReference>
<keyword evidence="1" id="KW-0472">Membrane</keyword>
<evidence type="ECO:0000313" key="2">
    <source>
        <dbReference type="EMBL" id="PQJ96744.1"/>
    </source>
</evidence>
<accession>A0A2S7XSL9</accession>
<dbReference type="Proteomes" id="UP000239936">
    <property type="component" value="Unassembled WGS sequence"/>
</dbReference>
<reference evidence="2 3" key="1">
    <citation type="submission" date="2018-01" db="EMBL/GenBank/DDBJ databases">
        <title>The complete genome sequence of Chromatium okenii LaCa, a purple sulfur bacterium with a turbulent life.</title>
        <authorList>
            <person name="Luedin S.M."/>
            <person name="Liechti N."/>
            <person name="Storelli N."/>
            <person name="Danza F."/>
            <person name="Wittwer M."/>
            <person name="Pothier J.F."/>
            <person name="Tonolla M.A."/>
        </authorList>
    </citation>
    <scope>NUCLEOTIDE SEQUENCE [LARGE SCALE GENOMIC DNA]</scope>
    <source>
        <strain evidence="2 3">LaCa</strain>
    </source>
</reference>